<dbReference type="PANTHER" id="PTHR35560">
    <property type="entry name" value="BLL0132 PROTEIN"/>
    <property type="match status" value="1"/>
</dbReference>
<dbReference type="EMBL" id="JBFCZG010000008">
    <property type="protein sequence ID" value="KAL3418802.1"/>
    <property type="molecule type" value="Genomic_DNA"/>
</dbReference>
<feature type="domain" description="WSC" evidence="2">
    <location>
        <begin position="408"/>
        <end position="500"/>
    </location>
</feature>
<dbReference type="SUPFAM" id="SSF53474">
    <property type="entry name" value="alpha/beta-Hydrolases"/>
    <property type="match status" value="1"/>
</dbReference>
<evidence type="ECO:0000259" key="2">
    <source>
        <dbReference type="PROSITE" id="PS51212"/>
    </source>
</evidence>
<comment type="caution">
    <text evidence="3">The sequence shown here is derived from an EMBL/GenBank/DDBJ whole genome shotgun (WGS) entry which is preliminary data.</text>
</comment>
<organism evidence="3 4">
    <name type="scientific">Phlyctema vagabunda</name>
    <dbReference type="NCBI Taxonomy" id="108571"/>
    <lineage>
        <taxon>Eukaryota</taxon>
        <taxon>Fungi</taxon>
        <taxon>Dikarya</taxon>
        <taxon>Ascomycota</taxon>
        <taxon>Pezizomycotina</taxon>
        <taxon>Leotiomycetes</taxon>
        <taxon>Helotiales</taxon>
        <taxon>Dermateaceae</taxon>
        <taxon>Phlyctema</taxon>
    </lineage>
</organism>
<proteinExistence type="predicted"/>
<evidence type="ECO:0000256" key="1">
    <source>
        <dbReference type="SAM" id="SignalP"/>
    </source>
</evidence>
<reference evidence="3 4" key="1">
    <citation type="submission" date="2024-06" db="EMBL/GenBank/DDBJ databases">
        <title>Complete genome of Phlyctema vagabunda strain 19-DSS-EL-015.</title>
        <authorList>
            <person name="Fiorenzani C."/>
        </authorList>
    </citation>
    <scope>NUCLEOTIDE SEQUENCE [LARGE SCALE GENOMIC DNA]</scope>
    <source>
        <strain evidence="3 4">19-DSS-EL-015</strain>
    </source>
</reference>
<feature type="chain" id="PRO_5047247967" evidence="1">
    <location>
        <begin position="21"/>
        <end position="616"/>
    </location>
</feature>
<evidence type="ECO:0000313" key="3">
    <source>
        <dbReference type="EMBL" id="KAL3418802.1"/>
    </source>
</evidence>
<keyword evidence="4" id="KW-1185">Reference proteome</keyword>
<dbReference type="Proteomes" id="UP001629113">
    <property type="component" value="Unassembled WGS sequence"/>
</dbReference>
<dbReference type="SMART" id="SM00321">
    <property type="entry name" value="WSC"/>
    <property type="match status" value="2"/>
</dbReference>
<accession>A0ABR4P665</accession>
<gene>
    <name evidence="3" type="ORF">PVAG01_09023</name>
</gene>
<dbReference type="PANTHER" id="PTHR35560:SF3">
    <property type="entry name" value="PEPTIDASE S9 PROLYL OLIGOPEPTIDASE CATALYTIC DOMAIN-CONTAINING PROTEIN"/>
    <property type="match status" value="1"/>
</dbReference>
<dbReference type="InterPro" id="IPR002889">
    <property type="entry name" value="WSC_carb-bd"/>
</dbReference>
<dbReference type="PROSITE" id="PS51212">
    <property type="entry name" value="WSC"/>
    <property type="match status" value="2"/>
</dbReference>
<evidence type="ECO:0000313" key="4">
    <source>
        <dbReference type="Proteomes" id="UP001629113"/>
    </source>
</evidence>
<dbReference type="Pfam" id="PF01822">
    <property type="entry name" value="WSC"/>
    <property type="match status" value="2"/>
</dbReference>
<dbReference type="InterPro" id="IPR029058">
    <property type="entry name" value="AB_hydrolase_fold"/>
</dbReference>
<name>A0ABR4P665_9HELO</name>
<keyword evidence="1" id="KW-0732">Signal</keyword>
<sequence>MLSLFRVPLLLAAAASLAKAQQYQGEAYANSLPGVPGSELAYFKISDPSGGSANLTLANYISHNNAGKRVEGSSTKRVVIVVHGAERDPGTYMSNLLSALSQVPNSDVDFDSVAICAPYFPNGADKTTGYPWTEGLANGRGSTSSALVWSGTVWADGGNNMYPYKTKTVSSYEALDQLLKYFDDSSIFPNMQQIVIAGHSLGAQFVQRYAAVANELGLSTPISYWVGNPNSYLWFSETRPLDYSSCSTYDDWREGLSNYDAVNSYGSALVAEGREAVLARYNSRSVNYGRGVQDLGDTSSTCAPRVSGGNRNERFFNFIRDFPPSCPSPDTAAGPCSTIDYIQTGHDAGVMFASAAGQARLFLDNFNGTGARAYDFGHPRRQTGDDPLPDPAFNSSVPTGPVTVYAGNMTFAGCFTDQTPKTLGYTAYSSSDNTIDKCTSTCDTAGYTIAGTEYGSECYCGNVLTARAEQVVDSGCSQACPGNTTQTCGASSRLSVYSNGTPTRLASPSAPATIGNFTYEGCRTEGTNVHAFPDASTTSNSMTLEKCAEFCVGYNYFGTEYASECYCGQAIGKGSAFITRAECSMTCSGNSLQPCGAGNRLTWYADENKVEVVYGE</sequence>
<feature type="signal peptide" evidence="1">
    <location>
        <begin position="1"/>
        <end position="20"/>
    </location>
</feature>
<protein>
    <submittedName>
        <fullName evidence="3">Wsc domain-containing protein</fullName>
    </submittedName>
</protein>
<feature type="domain" description="WSC" evidence="2">
    <location>
        <begin position="516"/>
        <end position="607"/>
    </location>
</feature>
<dbReference type="Gene3D" id="3.40.50.1820">
    <property type="entry name" value="alpha/beta hydrolase"/>
    <property type="match status" value="1"/>
</dbReference>